<reference evidence="2 3" key="1">
    <citation type="journal article" date="2020" name="ISME J.">
        <title>Uncovering the hidden diversity of litter-decomposition mechanisms in mushroom-forming fungi.</title>
        <authorList>
            <person name="Floudas D."/>
            <person name="Bentzer J."/>
            <person name="Ahren D."/>
            <person name="Johansson T."/>
            <person name="Persson P."/>
            <person name="Tunlid A."/>
        </authorList>
    </citation>
    <scope>NUCLEOTIDE SEQUENCE [LARGE SCALE GENOMIC DNA]</scope>
    <source>
        <strain evidence="2 3">CBS 291.85</strain>
    </source>
</reference>
<sequence>MKLSIAATLSALFASSVVNVVVASPNGVAASVKDILSKRAGSVDCSGKDGSHCVYMSDKAYIEFGRWSIITACDGYNHYGYNGVCQIADSSVVQVVCEDHETTDYTNLYFDGNGKSHCQNIGRSDCQVKDSHDIKSSVTAGADYNVTCKRVV</sequence>
<comment type="caution">
    <text evidence="2">The sequence shown here is derived from an EMBL/GenBank/DDBJ whole genome shotgun (WGS) entry which is preliminary data.</text>
</comment>
<evidence type="ECO:0000313" key="3">
    <source>
        <dbReference type="Proteomes" id="UP000559256"/>
    </source>
</evidence>
<feature type="signal peptide" evidence="1">
    <location>
        <begin position="1"/>
        <end position="23"/>
    </location>
</feature>
<organism evidence="2 3">
    <name type="scientific">Tetrapyrgos nigripes</name>
    <dbReference type="NCBI Taxonomy" id="182062"/>
    <lineage>
        <taxon>Eukaryota</taxon>
        <taxon>Fungi</taxon>
        <taxon>Dikarya</taxon>
        <taxon>Basidiomycota</taxon>
        <taxon>Agaricomycotina</taxon>
        <taxon>Agaricomycetes</taxon>
        <taxon>Agaricomycetidae</taxon>
        <taxon>Agaricales</taxon>
        <taxon>Marasmiineae</taxon>
        <taxon>Marasmiaceae</taxon>
        <taxon>Tetrapyrgos</taxon>
    </lineage>
</organism>
<dbReference type="Proteomes" id="UP000559256">
    <property type="component" value="Unassembled WGS sequence"/>
</dbReference>
<gene>
    <name evidence="2" type="ORF">D9758_014932</name>
</gene>
<dbReference type="AlphaFoldDB" id="A0A8H5CAA8"/>
<dbReference type="EMBL" id="JAACJM010000213">
    <property type="protein sequence ID" value="KAF5337599.1"/>
    <property type="molecule type" value="Genomic_DNA"/>
</dbReference>
<name>A0A8H5CAA8_9AGAR</name>
<feature type="chain" id="PRO_5034946361" evidence="1">
    <location>
        <begin position="24"/>
        <end position="152"/>
    </location>
</feature>
<keyword evidence="1" id="KW-0732">Signal</keyword>
<accession>A0A8H5CAA8</accession>
<evidence type="ECO:0000313" key="2">
    <source>
        <dbReference type="EMBL" id="KAF5337599.1"/>
    </source>
</evidence>
<protein>
    <submittedName>
        <fullName evidence="2">Uncharacterized protein</fullName>
    </submittedName>
</protein>
<keyword evidence="3" id="KW-1185">Reference proteome</keyword>
<evidence type="ECO:0000256" key="1">
    <source>
        <dbReference type="SAM" id="SignalP"/>
    </source>
</evidence>
<proteinExistence type="predicted"/>